<reference evidence="5" key="1">
    <citation type="journal article" date="2019" name="Int. J. Syst. Evol. Microbiol.">
        <title>The Global Catalogue of Microorganisms (GCM) 10K type strain sequencing project: providing services to taxonomists for standard genome sequencing and annotation.</title>
        <authorList>
            <consortium name="The Broad Institute Genomics Platform"/>
            <consortium name="The Broad Institute Genome Sequencing Center for Infectious Disease"/>
            <person name="Wu L."/>
            <person name="Ma J."/>
        </authorList>
    </citation>
    <scope>NUCLEOTIDE SEQUENCE [LARGE SCALE GENOMIC DNA]</scope>
    <source>
        <strain evidence="5">CCM 8893</strain>
    </source>
</reference>
<dbReference type="PROSITE" id="PS50977">
    <property type="entry name" value="HTH_TETR_2"/>
    <property type="match status" value="1"/>
</dbReference>
<comment type="caution">
    <text evidence="4">The sequence shown here is derived from an EMBL/GenBank/DDBJ whole genome shotgun (WGS) entry which is preliminary data.</text>
</comment>
<dbReference type="InterPro" id="IPR001647">
    <property type="entry name" value="HTH_TetR"/>
</dbReference>
<dbReference type="RefSeq" id="WP_164505559.1">
    <property type="nucleotide sequence ID" value="NZ_JBHSSO010000071.1"/>
</dbReference>
<organism evidence="4 5">
    <name type="scientific">Levilactobacillus angrenensis</name>
    <dbReference type="NCBI Taxonomy" id="2486020"/>
    <lineage>
        <taxon>Bacteria</taxon>
        <taxon>Bacillati</taxon>
        <taxon>Bacillota</taxon>
        <taxon>Bacilli</taxon>
        <taxon>Lactobacillales</taxon>
        <taxon>Lactobacillaceae</taxon>
        <taxon>Levilactobacillus</taxon>
    </lineage>
</organism>
<evidence type="ECO:0000256" key="1">
    <source>
        <dbReference type="ARBA" id="ARBA00023125"/>
    </source>
</evidence>
<dbReference type="PANTHER" id="PTHR43479:SF11">
    <property type="entry name" value="ACREF_ENVCD OPERON REPRESSOR-RELATED"/>
    <property type="match status" value="1"/>
</dbReference>
<protein>
    <submittedName>
        <fullName evidence="4">TetR/AcrR family transcriptional regulator</fullName>
    </submittedName>
</protein>
<feature type="DNA-binding region" description="H-T-H motif" evidence="2">
    <location>
        <begin position="17"/>
        <end position="36"/>
    </location>
</feature>
<evidence type="ECO:0000256" key="2">
    <source>
        <dbReference type="PROSITE-ProRule" id="PRU00335"/>
    </source>
</evidence>
<sequence length="175" mass="20366">MQTFLSMLKATPYEKLSVRTIMAQAGVTRTVFYVYFDNKDDLARETLAEQLEDVILRVSQVFTSSRTMNVQTTVESLRILRSKQDDIRRLFAIQRTQLHLRAEFQDQVAQSISEQVRRYWPKTPAQQQDYFSQLFAASMIATILWFFQHQDVSEADLVQVINTCVFQGLAKLLTD</sequence>
<dbReference type="InterPro" id="IPR050624">
    <property type="entry name" value="HTH-type_Tx_Regulator"/>
</dbReference>
<keyword evidence="5" id="KW-1185">Reference proteome</keyword>
<dbReference type="Pfam" id="PF00440">
    <property type="entry name" value="TetR_N"/>
    <property type="match status" value="1"/>
</dbReference>
<dbReference type="InterPro" id="IPR009057">
    <property type="entry name" value="Homeodomain-like_sf"/>
</dbReference>
<name>A0ABW1UBL9_9LACO</name>
<dbReference type="Proteomes" id="UP001596258">
    <property type="component" value="Unassembled WGS sequence"/>
</dbReference>
<evidence type="ECO:0000259" key="3">
    <source>
        <dbReference type="PROSITE" id="PS50977"/>
    </source>
</evidence>
<feature type="domain" description="HTH tetR-type" evidence="3">
    <location>
        <begin position="1"/>
        <end position="54"/>
    </location>
</feature>
<keyword evidence="1 2" id="KW-0238">DNA-binding</keyword>
<dbReference type="PANTHER" id="PTHR43479">
    <property type="entry name" value="ACREF/ENVCD OPERON REPRESSOR-RELATED"/>
    <property type="match status" value="1"/>
</dbReference>
<gene>
    <name evidence="4" type="ORF">ACFP1M_12495</name>
</gene>
<evidence type="ECO:0000313" key="4">
    <source>
        <dbReference type="EMBL" id="MFC6290989.1"/>
    </source>
</evidence>
<accession>A0ABW1UBL9</accession>
<proteinExistence type="predicted"/>
<dbReference type="SUPFAM" id="SSF46689">
    <property type="entry name" value="Homeodomain-like"/>
    <property type="match status" value="1"/>
</dbReference>
<dbReference type="EMBL" id="JBHSSO010000071">
    <property type="protein sequence ID" value="MFC6290989.1"/>
    <property type="molecule type" value="Genomic_DNA"/>
</dbReference>
<evidence type="ECO:0000313" key="5">
    <source>
        <dbReference type="Proteomes" id="UP001596258"/>
    </source>
</evidence>
<dbReference type="Gene3D" id="1.10.357.10">
    <property type="entry name" value="Tetracycline Repressor, domain 2"/>
    <property type="match status" value="1"/>
</dbReference>